<protein>
    <submittedName>
        <fullName evidence="9">Cytochrome P450</fullName>
    </submittedName>
</protein>
<keyword evidence="8" id="KW-0560">Oxidoreductase</keyword>
<proteinExistence type="inferred from homology"/>
<evidence type="ECO:0000256" key="8">
    <source>
        <dbReference type="RuleBase" id="RU000461"/>
    </source>
</evidence>
<gene>
    <name evidence="9" type="ORF">B0I36DRAFT_356235</name>
</gene>
<dbReference type="EMBL" id="JAGTJQ010000015">
    <property type="protein sequence ID" value="KAH7012140.1"/>
    <property type="molecule type" value="Genomic_DNA"/>
</dbReference>
<accession>A0A9P8XSG6</accession>
<dbReference type="GO" id="GO:0004497">
    <property type="term" value="F:monooxygenase activity"/>
    <property type="evidence" value="ECO:0007669"/>
    <property type="project" value="UniProtKB-KW"/>
</dbReference>
<dbReference type="GO" id="GO:0020037">
    <property type="term" value="F:heme binding"/>
    <property type="evidence" value="ECO:0007669"/>
    <property type="project" value="InterPro"/>
</dbReference>
<evidence type="ECO:0000256" key="7">
    <source>
        <dbReference type="PIRSR" id="PIRSR602403-1"/>
    </source>
</evidence>
<dbReference type="CDD" id="cd11062">
    <property type="entry name" value="CYP58-like"/>
    <property type="match status" value="1"/>
</dbReference>
<dbReference type="InterPro" id="IPR050121">
    <property type="entry name" value="Cytochrome_P450_monoxygenase"/>
</dbReference>
<keyword evidence="10" id="KW-1185">Reference proteome</keyword>
<evidence type="ECO:0000256" key="2">
    <source>
        <dbReference type="ARBA" id="ARBA00010617"/>
    </source>
</evidence>
<dbReference type="Pfam" id="PF00067">
    <property type="entry name" value="p450"/>
    <property type="match status" value="1"/>
</dbReference>
<sequence length="486" mass="54682">MSSTFAATPYAFQESWIRNSLEIAFATYAGYKVMVALYNISPLHPLSRFPGPMLAAAGYFYEAYYGWICGGKYTQQIKRMHEKYGPIVRINPDELHCNDPLFTDEIYAGPGRIRDKWYHQLNTGGAGPVSATAFSTVLHEVHKMKKAPYARFFSRQQIAKLEGEVLDAAQLVTNKVLSIAQSSKEANKSQHGEVFDVKDAFNCYTADVIGQYAFGTSMGFITQEGWTPNFATWYIPLMADHMGEDIATVMRQMNVVIPGYIQAALDDPENRRVFAEVLQNKSLPDSYKDMFHLSGEGFNFLLAGTETTATLSDTSPSTLKWSHLENKPYFWAIVQESLRIMPGVSHRSARIARDEDLHYKNAAGDVVYLVPRGTPIGMSSVINHMDPKLYPDPEAFRPERWLLDDGSPNYKLQKYLLAFSRGSRSCIGENLAYCEIYIMAALMAFQVIPRATLHEPGEPAEHFKYDHDMIVLQTKNGSISCKISIC</sequence>
<dbReference type="PROSITE" id="PS00086">
    <property type="entry name" value="CYTOCHROME_P450"/>
    <property type="match status" value="1"/>
</dbReference>
<evidence type="ECO:0000313" key="9">
    <source>
        <dbReference type="EMBL" id="KAH7012140.1"/>
    </source>
</evidence>
<dbReference type="InterPro" id="IPR002403">
    <property type="entry name" value="Cyt_P450_E_grp-IV"/>
</dbReference>
<dbReference type="OrthoDB" id="3945418at2759"/>
<dbReference type="GeneID" id="70187119"/>
<keyword evidence="3 7" id="KW-0349">Heme</keyword>
<keyword evidence="4 7" id="KW-0479">Metal-binding</keyword>
<feature type="binding site" description="axial binding residue" evidence="7">
    <location>
        <position position="426"/>
    </location>
    <ligand>
        <name>heme</name>
        <dbReference type="ChEBI" id="CHEBI:30413"/>
    </ligand>
    <ligandPart>
        <name>Fe</name>
        <dbReference type="ChEBI" id="CHEBI:18248"/>
    </ligandPart>
</feature>
<dbReference type="SUPFAM" id="SSF48264">
    <property type="entry name" value="Cytochrome P450"/>
    <property type="match status" value="1"/>
</dbReference>
<dbReference type="PANTHER" id="PTHR24305">
    <property type="entry name" value="CYTOCHROME P450"/>
    <property type="match status" value="1"/>
</dbReference>
<dbReference type="PRINTS" id="PR00465">
    <property type="entry name" value="EP450IV"/>
</dbReference>
<dbReference type="PANTHER" id="PTHR24305:SF147">
    <property type="entry name" value="P450, PUTATIVE (EUROFUNG)-RELATED"/>
    <property type="match status" value="1"/>
</dbReference>
<dbReference type="InterPro" id="IPR036396">
    <property type="entry name" value="Cyt_P450_sf"/>
</dbReference>
<dbReference type="Gene3D" id="1.10.630.10">
    <property type="entry name" value="Cytochrome P450"/>
    <property type="match status" value="2"/>
</dbReference>
<dbReference type="PRINTS" id="PR00385">
    <property type="entry name" value="P450"/>
</dbReference>
<comment type="similarity">
    <text evidence="2 8">Belongs to the cytochrome P450 family.</text>
</comment>
<comment type="cofactor">
    <cofactor evidence="1 7">
        <name>heme</name>
        <dbReference type="ChEBI" id="CHEBI:30413"/>
    </cofactor>
</comment>
<dbReference type="GO" id="GO:0016705">
    <property type="term" value="F:oxidoreductase activity, acting on paired donors, with incorporation or reduction of molecular oxygen"/>
    <property type="evidence" value="ECO:0007669"/>
    <property type="project" value="InterPro"/>
</dbReference>
<comment type="caution">
    <text evidence="9">The sequence shown here is derived from an EMBL/GenBank/DDBJ whole genome shotgun (WGS) entry which is preliminary data.</text>
</comment>
<organism evidence="9 10">
    <name type="scientific">Microdochium trichocladiopsis</name>
    <dbReference type="NCBI Taxonomy" id="1682393"/>
    <lineage>
        <taxon>Eukaryota</taxon>
        <taxon>Fungi</taxon>
        <taxon>Dikarya</taxon>
        <taxon>Ascomycota</taxon>
        <taxon>Pezizomycotina</taxon>
        <taxon>Sordariomycetes</taxon>
        <taxon>Xylariomycetidae</taxon>
        <taxon>Xylariales</taxon>
        <taxon>Microdochiaceae</taxon>
        <taxon>Microdochium</taxon>
    </lineage>
</organism>
<dbReference type="InterPro" id="IPR017972">
    <property type="entry name" value="Cyt_P450_CS"/>
</dbReference>
<dbReference type="AlphaFoldDB" id="A0A9P8XSG6"/>
<evidence type="ECO:0000256" key="5">
    <source>
        <dbReference type="ARBA" id="ARBA00023004"/>
    </source>
</evidence>
<reference evidence="9" key="1">
    <citation type="journal article" date="2021" name="Nat. Commun.">
        <title>Genetic determinants of endophytism in the Arabidopsis root mycobiome.</title>
        <authorList>
            <person name="Mesny F."/>
            <person name="Miyauchi S."/>
            <person name="Thiergart T."/>
            <person name="Pickel B."/>
            <person name="Atanasova L."/>
            <person name="Karlsson M."/>
            <person name="Huettel B."/>
            <person name="Barry K.W."/>
            <person name="Haridas S."/>
            <person name="Chen C."/>
            <person name="Bauer D."/>
            <person name="Andreopoulos W."/>
            <person name="Pangilinan J."/>
            <person name="LaButti K."/>
            <person name="Riley R."/>
            <person name="Lipzen A."/>
            <person name="Clum A."/>
            <person name="Drula E."/>
            <person name="Henrissat B."/>
            <person name="Kohler A."/>
            <person name="Grigoriev I.V."/>
            <person name="Martin F.M."/>
            <person name="Hacquard S."/>
        </authorList>
    </citation>
    <scope>NUCLEOTIDE SEQUENCE</scope>
    <source>
        <strain evidence="9">MPI-CAGE-CH-0230</strain>
    </source>
</reference>
<evidence type="ECO:0000256" key="3">
    <source>
        <dbReference type="ARBA" id="ARBA00022617"/>
    </source>
</evidence>
<dbReference type="InterPro" id="IPR001128">
    <property type="entry name" value="Cyt_P450"/>
</dbReference>
<keyword evidence="6 8" id="KW-0503">Monooxygenase</keyword>
<name>A0A9P8XSG6_9PEZI</name>
<evidence type="ECO:0000256" key="1">
    <source>
        <dbReference type="ARBA" id="ARBA00001971"/>
    </source>
</evidence>
<keyword evidence="5 7" id="KW-0408">Iron</keyword>
<dbReference type="Proteomes" id="UP000756346">
    <property type="component" value="Unassembled WGS sequence"/>
</dbReference>
<dbReference type="GO" id="GO:0005506">
    <property type="term" value="F:iron ion binding"/>
    <property type="evidence" value="ECO:0007669"/>
    <property type="project" value="InterPro"/>
</dbReference>
<evidence type="ECO:0000256" key="4">
    <source>
        <dbReference type="ARBA" id="ARBA00022723"/>
    </source>
</evidence>
<evidence type="ECO:0000256" key="6">
    <source>
        <dbReference type="ARBA" id="ARBA00023033"/>
    </source>
</evidence>
<evidence type="ECO:0000313" key="10">
    <source>
        <dbReference type="Proteomes" id="UP000756346"/>
    </source>
</evidence>
<dbReference type="RefSeq" id="XP_046004516.1">
    <property type="nucleotide sequence ID" value="XM_046157573.1"/>
</dbReference>